<protein>
    <submittedName>
        <fullName evidence="1">Uncharacterized protein</fullName>
    </submittedName>
</protein>
<dbReference type="EMBL" id="BGPR01008317">
    <property type="protein sequence ID" value="GBN32977.1"/>
    <property type="molecule type" value="Genomic_DNA"/>
</dbReference>
<gene>
    <name evidence="1" type="ORF">AVEN_153853_1</name>
</gene>
<sequence length="103" mass="11639">MKLLFDHQVRKADDIFVVDELPAQPISAPQESQFYISIVLFNLDAQNTSPATEVGVKIINKLFSTSCYRLRSSSSVSTYMAIKRYMIVTESTTERSKSLNLQS</sequence>
<name>A0A4Y2N462_ARAVE</name>
<keyword evidence="2" id="KW-1185">Reference proteome</keyword>
<evidence type="ECO:0000313" key="1">
    <source>
        <dbReference type="EMBL" id="GBN32977.1"/>
    </source>
</evidence>
<evidence type="ECO:0000313" key="2">
    <source>
        <dbReference type="Proteomes" id="UP000499080"/>
    </source>
</evidence>
<reference evidence="1 2" key="1">
    <citation type="journal article" date="2019" name="Sci. Rep.">
        <title>Orb-weaving spider Araneus ventricosus genome elucidates the spidroin gene catalogue.</title>
        <authorList>
            <person name="Kono N."/>
            <person name="Nakamura H."/>
            <person name="Ohtoshi R."/>
            <person name="Moran D.A.P."/>
            <person name="Shinohara A."/>
            <person name="Yoshida Y."/>
            <person name="Fujiwara M."/>
            <person name="Mori M."/>
            <person name="Tomita M."/>
            <person name="Arakawa K."/>
        </authorList>
    </citation>
    <scope>NUCLEOTIDE SEQUENCE [LARGE SCALE GENOMIC DNA]</scope>
</reference>
<organism evidence="1 2">
    <name type="scientific">Araneus ventricosus</name>
    <name type="common">Orbweaver spider</name>
    <name type="synonym">Epeira ventricosa</name>
    <dbReference type="NCBI Taxonomy" id="182803"/>
    <lineage>
        <taxon>Eukaryota</taxon>
        <taxon>Metazoa</taxon>
        <taxon>Ecdysozoa</taxon>
        <taxon>Arthropoda</taxon>
        <taxon>Chelicerata</taxon>
        <taxon>Arachnida</taxon>
        <taxon>Araneae</taxon>
        <taxon>Araneomorphae</taxon>
        <taxon>Entelegynae</taxon>
        <taxon>Araneoidea</taxon>
        <taxon>Araneidae</taxon>
        <taxon>Araneus</taxon>
    </lineage>
</organism>
<comment type="caution">
    <text evidence="1">The sequence shown here is derived from an EMBL/GenBank/DDBJ whole genome shotgun (WGS) entry which is preliminary data.</text>
</comment>
<accession>A0A4Y2N462</accession>
<proteinExistence type="predicted"/>
<dbReference type="Proteomes" id="UP000499080">
    <property type="component" value="Unassembled WGS sequence"/>
</dbReference>
<dbReference type="AlphaFoldDB" id="A0A4Y2N462"/>